<keyword evidence="2" id="KW-0472">Membrane</keyword>
<comment type="caution">
    <text evidence="3">The sequence shown here is derived from an EMBL/GenBank/DDBJ whole genome shotgun (WGS) entry which is preliminary data.</text>
</comment>
<gene>
    <name evidence="3" type="ORF">MUB52_20420</name>
</gene>
<evidence type="ECO:0000256" key="2">
    <source>
        <dbReference type="SAM" id="Phobius"/>
    </source>
</evidence>
<feature type="coiled-coil region" evidence="1">
    <location>
        <begin position="159"/>
        <end position="236"/>
    </location>
</feature>
<protein>
    <submittedName>
        <fullName evidence="3">Lipopolysaccharide biosynthesis</fullName>
    </submittedName>
</protein>
<dbReference type="Proteomes" id="UP001208690">
    <property type="component" value="Unassembled WGS sequence"/>
</dbReference>
<name>A0ABT3BJQ2_9RHOB</name>
<keyword evidence="2" id="KW-1133">Transmembrane helix</keyword>
<dbReference type="PANTHER" id="PTHR32309:SF31">
    <property type="entry name" value="CAPSULAR EXOPOLYSACCHARIDE FAMILY"/>
    <property type="match status" value="1"/>
</dbReference>
<keyword evidence="1" id="KW-0175">Coiled coil</keyword>
<sequence>MINDLKFYLRLLVRRSPAMVALFLLAACIGVLMALRLPPTFSTSAQLLVESPQIPDSMVRSTIDVDPLEQLEVIQQRLLTRANLLDVARNNNIFPNQSAMNPDDVVAQMRSRTSIKRTSGRNRATLMTVGFRGDNPNKVTGVVNEYVTIILSANSSFRAERAENTLDFFQKEVSDFSTELNEINARIVQFKNENADALPENLNFRLERQSFLQERLSRAERDRDALVAQRENIKRIFQTAGALNPAAAQPARSPEEAELRRLQSELRSALGVYSEQNPKIKLLRNRIETLTAQIGVQALNDTASDLSPEELAETQRVEAFEVSLAEIDTRIETIDEEIVDITAELGRLQDTIERTPANRIALDDMERDRENTRSLYNSAVQGLSQARTGERIELSARGQRITVLEPASVPRRPSGPNRSAIAGMGVAIGLALAGAFFFLLEFINQSIRRPSEIENALQITPLITIPSFEPPARRRWRHILLLSSTGLVIISVPIILWAVDTYYMPLDLVFQKLKDLVL</sequence>
<keyword evidence="4" id="KW-1185">Reference proteome</keyword>
<dbReference type="InterPro" id="IPR050445">
    <property type="entry name" value="Bact_polysacc_biosynth/exp"/>
</dbReference>
<feature type="transmembrane region" description="Helical" evidence="2">
    <location>
        <begin position="420"/>
        <end position="440"/>
    </location>
</feature>
<reference evidence="3 4" key="1">
    <citation type="submission" date="2022-04" db="EMBL/GenBank/DDBJ databases">
        <title>Roseobacter sp. WL0113 is a bacterium isolated from neritic sediment.</title>
        <authorList>
            <person name="Wang L."/>
            <person name="He W."/>
            <person name="Zhang D.-F."/>
        </authorList>
    </citation>
    <scope>NUCLEOTIDE SEQUENCE [LARGE SCALE GENOMIC DNA]</scope>
    <source>
        <strain evidence="3 4">WL0113</strain>
    </source>
</reference>
<evidence type="ECO:0000313" key="3">
    <source>
        <dbReference type="EMBL" id="MCV3273806.1"/>
    </source>
</evidence>
<evidence type="ECO:0000256" key="1">
    <source>
        <dbReference type="SAM" id="Coils"/>
    </source>
</evidence>
<dbReference type="EMBL" id="JALIEB010000020">
    <property type="protein sequence ID" value="MCV3273806.1"/>
    <property type="molecule type" value="Genomic_DNA"/>
</dbReference>
<dbReference type="PANTHER" id="PTHR32309">
    <property type="entry name" value="TYROSINE-PROTEIN KINASE"/>
    <property type="match status" value="1"/>
</dbReference>
<dbReference type="RefSeq" id="WP_263846013.1">
    <property type="nucleotide sequence ID" value="NZ_JALIEB010000020.1"/>
</dbReference>
<organism evidence="3 4">
    <name type="scientific">Roseobacter sinensis</name>
    <dbReference type="NCBI Taxonomy" id="2931391"/>
    <lineage>
        <taxon>Bacteria</taxon>
        <taxon>Pseudomonadati</taxon>
        <taxon>Pseudomonadota</taxon>
        <taxon>Alphaproteobacteria</taxon>
        <taxon>Rhodobacterales</taxon>
        <taxon>Roseobacteraceae</taxon>
        <taxon>Roseobacter</taxon>
    </lineage>
</organism>
<keyword evidence="2" id="KW-0812">Transmembrane</keyword>
<dbReference type="PROSITE" id="PS51257">
    <property type="entry name" value="PROKAR_LIPOPROTEIN"/>
    <property type="match status" value="1"/>
</dbReference>
<proteinExistence type="predicted"/>
<evidence type="ECO:0000313" key="4">
    <source>
        <dbReference type="Proteomes" id="UP001208690"/>
    </source>
</evidence>
<feature type="transmembrane region" description="Helical" evidence="2">
    <location>
        <begin position="479"/>
        <end position="499"/>
    </location>
</feature>
<accession>A0ABT3BJQ2</accession>